<gene>
    <name evidence="2" type="ORF">D641_0109825</name>
</gene>
<dbReference type="Proteomes" id="UP000019754">
    <property type="component" value="Unassembled WGS sequence"/>
</dbReference>
<feature type="transmembrane region" description="Helical" evidence="1">
    <location>
        <begin position="147"/>
        <end position="169"/>
    </location>
</feature>
<dbReference type="HOGENOM" id="CLU_132472_1_0_11"/>
<keyword evidence="1" id="KW-1133">Transmembrane helix</keyword>
<protein>
    <submittedName>
        <fullName evidence="2">Uncharacterized protein</fullName>
    </submittedName>
</protein>
<name>A0A022KVZ5_9MICO</name>
<comment type="caution">
    <text evidence="2">The sequence shown here is derived from an EMBL/GenBank/DDBJ whole genome shotgun (WGS) entry which is preliminary data.</text>
</comment>
<evidence type="ECO:0000313" key="2">
    <source>
        <dbReference type="EMBL" id="EYT48932.1"/>
    </source>
</evidence>
<dbReference type="EMBL" id="AORC01000011">
    <property type="protein sequence ID" value="EYT48932.1"/>
    <property type="molecule type" value="Genomic_DNA"/>
</dbReference>
<evidence type="ECO:0000313" key="3">
    <source>
        <dbReference type="Proteomes" id="UP000019754"/>
    </source>
</evidence>
<organism evidence="2 3">
    <name type="scientific">Brachybacterium muris UCD-AY4</name>
    <dbReference type="NCBI Taxonomy" id="1249481"/>
    <lineage>
        <taxon>Bacteria</taxon>
        <taxon>Bacillati</taxon>
        <taxon>Actinomycetota</taxon>
        <taxon>Actinomycetes</taxon>
        <taxon>Micrococcales</taxon>
        <taxon>Dermabacteraceae</taxon>
        <taxon>Brachybacterium</taxon>
    </lineage>
</organism>
<keyword evidence="1" id="KW-0812">Transmembrane</keyword>
<reference evidence="2 3" key="1">
    <citation type="journal article" date="2013" name="Genome Announc.">
        <title>Draft genome sequence of an Actinobacterium, Brachybacterium muris strain UCD-AY4.</title>
        <authorList>
            <person name="Lo J.R."/>
            <person name="Lang J.M."/>
            <person name="Darling A.E."/>
            <person name="Eisen J.A."/>
            <person name="Coil D.A."/>
        </authorList>
    </citation>
    <scope>NUCLEOTIDE SEQUENCE [LARGE SCALE GENOMIC DNA]</scope>
    <source>
        <strain evidence="2 3">UCD-AY4</strain>
    </source>
</reference>
<evidence type="ECO:0000256" key="1">
    <source>
        <dbReference type="SAM" id="Phobius"/>
    </source>
</evidence>
<accession>A0A022KVZ5</accession>
<sequence length="177" mass="18948">MTTADATPTGPELPKDDLSDLDFAAGDEKQIQLLPTLRDVAIVSLIAVPIQMLATDLSVIDIVIGLAVLYVMCIGGLLLTKYVPLRLPSVAWISLVAILFTLPMLPWSGTILPLVSGIDFLALAVPPLAYAGFAISRMELDVMRRSGWKILIIALLVFTGTYVGSALIAEITLRVTS</sequence>
<dbReference type="AlphaFoldDB" id="A0A022KVZ5"/>
<keyword evidence="1" id="KW-0472">Membrane</keyword>
<keyword evidence="3" id="KW-1185">Reference proteome</keyword>
<feature type="transmembrane region" description="Helical" evidence="1">
    <location>
        <begin position="59"/>
        <end position="80"/>
    </location>
</feature>
<feature type="transmembrane region" description="Helical" evidence="1">
    <location>
        <begin position="87"/>
        <end position="105"/>
    </location>
</feature>
<dbReference type="STRING" id="1249481.D641_0109825"/>
<dbReference type="RefSeq" id="WP_017823492.1">
    <property type="nucleotide sequence ID" value="NZ_AORC01000011.1"/>
</dbReference>
<feature type="transmembrane region" description="Helical" evidence="1">
    <location>
        <begin position="111"/>
        <end position="135"/>
    </location>
</feature>
<proteinExistence type="predicted"/>